<accession>A0A437QD96</accession>
<sequence length="501" mass="55724">MFDRSSSSIKTAFFIRVLPLFFLTSVCFLIALANYELERAKKDHRNDLQKTTHHIAELLREPLWQLSERLYTEILSAALNRSEIVCVRLIQEASVSPPVERGECQNQYHDQESFSTEIYYDLGGKKAFLGSLIIQARVSDGWATIKRQLYILASLSVVLFILLAGATLAAFNSAILPPLRHISASLKQLQDTGQRQPVNWSSPDELGDLIRVYNGALRHQTIIEDKLEAAREEAEQALENLQHAQESLIQAEKMASLGSLVAGVAHEINTPLGNSLTITTTIGSSAERISTKVANQALTRHDLNIFISDISEASAILERNLQNAATLVRSFKQAAVDQTSEKQRNFNLKRLVEDVLYTLQPQVKRTGFTFQVEIDDDLWLTSYPGAIGQIITNCVYNSLRHGFQDRDHGIIRFATIDADTRHVVFTISDDGCGMSPDVLHHAFDPFFTTKFGQGGSGLGLNLVYNLTTTVLGGTVKIWSEENNGVTLSFTFPYTPHAEAKG</sequence>
<dbReference type="AlphaFoldDB" id="A0A437QD96"/>
<keyword evidence="5" id="KW-0472">Membrane</keyword>
<dbReference type="InterPro" id="IPR036890">
    <property type="entry name" value="HATPase_C_sf"/>
</dbReference>
<dbReference type="GO" id="GO:0000155">
    <property type="term" value="F:phosphorelay sensor kinase activity"/>
    <property type="evidence" value="ECO:0007669"/>
    <property type="project" value="InterPro"/>
</dbReference>
<evidence type="ECO:0000256" key="2">
    <source>
        <dbReference type="ARBA" id="ARBA00012438"/>
    </source>
</evidence>
<keyword evidence="4" id="KW-0175">Coiled coil</keyword>
<evidence type="ECO:0000256" key="4">
    <source>
        <dbReference type="SAM" id="Coils"/>
    </source>
</evidence>
<dbReference type="InterPro" id="IPR004358">
    <property type="entry name" value="Sig_transdc_His_kin-like_C"/>
</dbReference>
<comment type="caution">
    <text evidence="7">The sequence shown here is derived from an EMBL/GenBank/DDBJ whole genome shotgun (WGS) entry which is preliminary data.</text>
</comment>
<feature type="transmembrane region" description="Helical" evidence="5">
    <location>
        <begin position="12"/>
        <end position="35"/>
    </location>
</feature>
<comment type="catalytic activity">
    <reaction evidence="1">
        <text>ATP + protein L-histidine = ADP + protein N-phospho-L-histidine.</text>
        <dbReference type="EC" id="2.7.13.3"/>
    </reaction>
</comment>
<feature type="domain" description="Histidine kinase" evidence="6">
    <location>
        <begin position="263"/>
        <end position="495"/>
    </location>
</feature>
<dbReference type="SMART" id="SM00387">
    <property type="entry name" value="HATPase_c"/>
    <property type="match status" value="1"/>
</dbReference>
<evidence type="ECO:0000256" key="1">
    <source>
        <dbReference type="ARBA" id="ARBA00000085"/>
    </source>
</evidence>
<dbReference type="Proteomes" id="UP000282818">
    <property type="component" value="Unassembled WGS sequence"/>
</dbReference>
<dbReference type="InterPro" id="IPR005467">
    <property type="entry name" value="His_kinase_dom"/>
</dbReference>
<protein>
    <recommendedName>
        <fullName evidence="2">histidine kinase</fullName>
        <ecNumber evidence="2">2.7.13.3</ecNumber>
    </recommendedName>
</protein>
<keyword evidence="5" id="KW-0812">Transmembrane</keyword>
<evidence type="ECO:0000313" key="7">
    <source>
        <dbReference type="EMBL" id="RVU32399.1"/>
    </source>
</evidence>
<dbReference type="PANTHER" id="PTHR43065">
    <property type="entry name" value="SENSOR HISTIDINE KINASE"/>
    <property type="match status" value="1"/>
</dbReference>
<proteinExistence type="predicted"/>
<feature type="coiled-coil region" evidence="4">
    <location>
        <begin position="220"/>
        <end position="254"/>
    </location>
</feature>
<dbReference type="Gene3D" id="1.10.287.130">
    <property type="match status" value="1"/>
</dbReference>
<evidence type="ECO:0000313" key="8">
    <source>
        <dbReference type="Proteomes" id="UP000282818"/>
    </source>
</evidence>
<keyword evidence="5" id="KW-1133">Transmembrane helix</keyword>
<dbReference type="InterPro" id="IPR003594">
    <property type="entry name" value="HATPase_dom"/>
</dbReference>
<name>A0A437QD96_9GAMM</name>
<evidence type="ECO:0000256" key="5">
    <source>
        <dbReference type="SAM" id="Phobius"/>
    </source>
</evidence>
<dbReference type="EC" id="2.7.13.3" evidence="2"/>
<dbReference type="RefSeq" id="WP_127692568.1">
    <property type="nucleotide sequence ID" value="NZ_SACQ01000001.1"/>
</dbReference>
<keyword evidence="8" id="KW-1185">Reference proteome</keyword>
<dbReference type="SUPFAM" id="SSF55874">
    <property type="entry name" value="ATPase domain of HSP90 chaperone/DNA topoisomerase II/histidine kinase"/>
    <property type="match status" value="1"/>
</dbReference>
<dbReference type="InterPro" id="IPR003661">
    <property type="entry name" value="HisK_dim/P_dom"/>
</dbReference>
<dbReference type="CDD" id="cd00082">
    <property type="entry name" value="HisKA"/>
    <property type="match status" value="1"/>
</dbReference>
<dbReference type="PRINTS" id="PR00344">
    <property type="entry name" value="BCTRLSENSOR"/>
</dbReference>
<keyword evidence="3" id="KW-0597">Phosphoprotein</keyword>
<feature type="transmembrane region" description="Helical" evidence="5">
    <location>
        <begin position="149"/>
        <end position="171"/>
    </location>
</feature>
<organism evidence="7 8">
    <name type="scientific">Neptunomonas marina</name>
    <dbReference type="NCBI Taxonomy" id="1815562"/>
    <lineage>
        <taxon>Bacteria</taxon>
        <taxon>Pseudomonadati</taxon>
        <taxon>Pseudomonadota</taxon>
        <taxon>Gammaproteobacteria</taxon>
        <taxon>Oceanospirillales</taxon>
        <taxon>Oceanospirillaceae</taxon>
        <taxon>Neptunomonas</taxon>
    </lineage>
</organism>
<dbReference type="PROSITE" id="PS50109">
    <property type="entry name" value="HIS_KIN"/>
    <property type="match status" value="1"/>
</dbReference>
<dbReference type="Gene3D" id="3.30.565.10">
    <property type="entry name" value="Histidine kinase-like ATPase, C-terminal domain"/>
    <property type="match status" value="1"/>
</dbReference>
<gene>
    <name evidence="7" type="ORF">EOE65_01735</name>
</gene>
<dbReference type="Pfam" id="PF02518">
    <property type="entry name" value="HATPase_c"/>
    <property type="match status" value="1"/>
</dbReference>
<reference evidence="7 8" key="1">
    <citation type="submission" date="2019-01" db="EMBL/GenBank/DDBJ databases">
        <authorList>
            <person name="Chen W.-M."/>
        </authorList>
    </citation>
    <scope>NUCLEOTIDE SEQUENCE [LARGE SCALE GENOMIC DNA]</scope>
    <source>
        <strain evidence="7 8">HPM-16</strain>
    </source>
</reference>
<evidence type="ECO:0000259" key="6">
    <source>
        <dbReference type="PROSITE" id="PS50109"/>
    </source>
</evidence>
<dbReference type="EMBL" id="SACQ01000001">
    <property type="protein sequence ID" value="RVU32399.1"/>
    <property type="molecule type" value="Genomic_DNA"/>
</dbReference>
<evidence type="ECO:0000256" key="3">
    <source>
        <dbReference type="ARBA" id="ARBA00022553"/>
    </source>
</evidence>